<keyword evidence="2" id="KW-1185">Reference proteome</keyword>
<dbReference type="Proteomes" id="UP000324222">
    <property type="component" value="Unassembled WGS sequence"/>
</dbReference>
<evidence type="ECO:0000313" key="1">
    <source>
        <dbReference type="EMBL" id="MPC99222.1"/>
    </source>
</evidence>
<organism evidence="1 2">
    <name type="scientific">Portunus trituberculatus</name>
    <name type="common">Swimming crab</name>
    <name type="synonym">Neptunus trituberculatus</name>
    <dbReference type="NCBI Taxonomy" id="210409"/>
    <lineage>
        <taxon>Eukaryota</taxon>
        <taxon>Metazoa</taxon>
        <taxon>Ecdysozoa</taxon>
        <taxon>Arthropoda</taxon>
        <taxon>Crustacea</taxon>
        <taxon>Multicrustacea</taxon>
        <taxon>Malacostraca</taxon>
        <taxon>Eumalacostraca</taxon>
        <taxon>Eucarida</taxon>
        <taxon>Decapoda</taxon>
        <taxon>Pleocyemata</taxon>
        <taxon>Brachyura</taxon>
        <taxon>Eubrachyura</taxon>
        <taxon>Portunoidea</taxon>
        <taxon>Portunidae</taxon>
        <taxon>Portuninae</taxon>
        <taxon>Portunus</taxon>
    </lineage>
</organism>
<evidence type="ECO:0000313" key="2">
    <source>
        <dbReference type="Proteomes" id="UP000324222"/>
    </source>
</evidence>
<sequence>MRVSAAPLNRCNPPLTLCNDLANKFRDLAVPQSITNPRPESQCKAAGARLQECLAVTIRRHRAHRCCAKVMTA</sequence>
<name>A0A5B7JSV7_PORTR</name>
<dbReference type="EMBL" id="VSRR010117469">
    <property type="protein sequence ID" value="MPC99222.1"/>
    <property type="molecule type" value="Genomic_DNA"/>
</dbReference>
<dbReference type="AlphaFoldDB" id="A0A5B7JSV7"/>
<comment type="caution">
    <text evidence="1">The sequence shown here is derived from an EMBL/GenBank/DDBJ whole genome shotgun (WGS) entry which is preliminary data.</text>
</comment>
<gene>
    <name evidence="1" type="ORF">E2C01_094622</name>
</gene>
<reference evidence="1 2" key="1">
    <citation type="submission" date="2019-05" db="EMBL/GenBank/DDBJ databases">
        <title>Another draft genome of Portunus trituberculatus and its Hox gene families provides insights of decapod evolution.</title>
        <authorList>
            <person name="Jeong J.-H."/>
            <person name="Song I."/>
            <person name="Kim S."/>
            <person name="Choi T."/>
            <person name="Kim D."/>
            <person name="Ryu S."/>
            <person name="Kim W."/>
        </authorList>
    </citation>
    <scope>NUCLEOTIDE SEQUENCE [LARGE SCALE GENOMIC DNA]</scope>
    <source>
        <tissue evidence="1">Muscle</tissue>
    </source>
</reference>
<protein>
    <submittedName>
        <fullName evidence="1">Uncharacterized protein</fullName>
    </submittedName>
</protein>
<accession>A0A5B7JSV7</accession>
<proteinExistence type="predicted"/>